<organism evidence="2 3">
    <name type="scientific">Ensifer canadensis</name>
    <dbReference type="NCBI Taxonomy" id="555315"/>
    <lineage>
        <taxon>Bacteria</taxon>
        <taxon>Pseudomonadati</taxon>
        <taxon>Pseudomonadota</taxon>
        <taxon>Alphaproteobacteria</taxon>
        <taxon>Hyphomicrobiales</taxon>
        <taxon>Rhizobiaceae</taxon>
        <taxon>Sinorhizobium/Ensifer group</taxon>
        <taxon>Ensifer</taxon>
    </lineage>
</organism>
<dbReference type="Proteomes" id="UP000744980">
    <property type="component" value="Unassembled WGS sequence"/>
</dbReference>
<dbReference type="InterPro" id="IPR021327">
    <property type="entry name" value="DUF2934"/>
</dbReference>
<feature type="compositionally biased region" description="Basic and acidic residues" evidence="1">
    <location>
        <begin position="18"/>
        <end position="34"/>
    </location>
</feature>
<keyword evidence="3" id="KW-1185">Reference proteome</keyword>
<evidence type="ECO:0000313" key="3">
    <source>
        <dbReference type="Proteomes" id="UP000744980"/>
    </source>
</evidence>
<evidence type="ECO:0000256" key="1">
    <source>
        <dbReference type="SAM" id="MobiDB-lite"/>
    </source>
</evidence>
<sequence>MNDRDERIRQRAYQIWEEEGRPDGQETRHWEEASRQFSSEEETRDSFTETEGSTGALGGYEDSRVPKTAGTSPSKHRRGRVGPIQK</sequence>
<gene>
    <name evidence="2" type="ORF">GFB56_32980</name>
</gene>
<accession>A0AAW4FW59</accession>
<feature type="region of interest" description="Disordered" evidence="1">
    <location>
        <begin position="15"/>
        <end position="86"/>
    </location>
</feature>
<reference evidence="2 3" key="1">
    <citation type="submission" date="2020-01" db="EMBL/GenBank/DDBJ databases">
        <title>Draft genome assembly of Ensifer adhaerens T173.</title>
        <authorList>
            <person name="Craig J.E."/>
            <person name="Stinchcombe J.R."/>
        </authorList>
    </citation>
    <scope>NUCLEOTIDE SEQUENCE [LARGE SCALE GENOMIC DNA]</scope>
    <source>
        <strain evidence="2 3">T173</strain>
    </source>
</reference>
<dbReference type="AlphaFoldDB" id="A0AAW4FW59"/>
<evidence type="ECO:0000313" key="2">
    <source>
        <dbReference type="EMBL" id="MBM3095538.1"/>
    </source>
</evidence>
<name>A0AAW4FW59_9HYPH</name>
<dbReference type="EMBL" id="WXFA01000048">
    <property type="protein sequence ID" value="MBM3095538.1"/>
    <property type="molecule type" value="Genomic_DNA"/>
</dbReference>
<protein>
    <submittedName>
        <fullName evidence="2">DUF2934 domain-containing protein</fullName>
    </submittedName>
</protein>
<dbReference type="Pfam" id="PF11154">
    <property type="entry name" value="DUF2934"/>
    <property type="match status" value="1"/>
</dbReference>
<comment type="caution">
    <text evidence="2">The sequence shown here is derived from an EMBL/GenBank/DDBJ whole genome shotgun (WGS) entry which is preliminary data.</text>
</comment>
<proteinExistence type="predicted"/>